<gene>
    <name evidence="7 8" type="primary">atpH</name>
    <name evidence="8" type="ORF">ESY86_07750</name>
</gene>
<keyword evidence="2 7" id="KW-0813">Transport</keyword>
<comment type="function">
    <text evidence="7">This protein is part of the stalk that links CF(0) to CF(1). It either transmits conformational changes from CF(0) to CF(1) or is implicated in proton conduction.</text>
</comment>
<proteinExistence type="inferred from homology"/>
<evidence type="ECO:0000313" key="8">
    <source>
        <dbReference type="EMBL" id="TXD89731.1"/>
    </source>
</evidence>
<protein>
    <recommendedName>
        <fullName evidence="7">ATP synthase subunit delta</fullName>
    </recommendedName>
    <alternativeName>
        <fullName evidence="7">ATP synthase F(1) sector subunit delta</fullName>
    </alternativeName>
    <alternativeName>
        <fullName evidence="7">F-type ATPase subunit delta</fullName>
        <shortName evidence="7">F-ATPase subunit delta</shortName>
    </alternativeName>
</protein>
<keyword evidence="4 7" id="KW-0406">Ion transport</keyword>
<dbReference type="Proteomes" id="UP000321578">
    <property type="component" value="Unassembled WGS sequence"/>
</dbReference>
<name>A0A5C6ZK75_9FLAO</name>
<dbReference type="SUPFAM" id="SSF47928">
    <property type="entry name" value="N-terminal domain of the delta subunit of the F1F0-ATP synthase"/>
    <property type="match status" value="1"/>
</dbReference>
<dbReference type="Gene3D" id="1.10.520.20">
    <property type="entry name" value="N-terminal domain of the delta subunit of the F1F0-ATP synthase"/>
    <property type="match status" value="1"/>
</dbReference>
<evidence type="ECO:0000256" key="4">
    <source>
        <dbReference type="ARBA" id="ARBA00023065"/>
    </source>
</evidence>
<comment type="similarity">
    <text evidence="7">Belongs to the ATPase delta chain family.</text>
</comment>
<reference evidence="8 9" key="1">
    <citation type="submission" date="2019-08" db="EMBL/GenBank/DDBJ databases">
        <title>Genomes of Subsaximicrobium wynnwilliamsii strains.</title>
        <authorList>
            <person name="Bowman J.P."/>
        </authorList>
    </citation>
    <scope>NUCLEOTIDE SEQUENCE [LARGE SCALE GENOMIC DNA]</scope>
    <source>
        <strain evidence="8 9">2-80-2</strain>
    </source>
</reference>
<comment type="function">
    <text evidence="7">F(1)F(0) ATP synthase produces ATP from ADP in the presence of a proton or sodium gradient. F-type ATPases consist of two structural domains, F(1) containing the extramembraneous catalytic core and F(0) containing the membrane proton channel, linked together by a central stalk and a peripheral stalk. During catalysis, ATP synthesis in the catalytic domain of F(1) is coupled via a rotary mechanism of the central stalk subunits to proton translocation.</text>
</comment>
<keyword evidence="7" id="KW-0139">CF(1)</keyword>
<dbReference type="AlphaFoldDB" id="A0A5C6ZK75"/>
<evidence type="ECO:0000256" key="7">
    <source>
        <dbReference type="HAMAP-Rule" id="MF_01416"/>
    </source>
</evidence>
<dbReference type="EMBL" id="VORO01000006">
    <property type="protein sequence ID" value="TXD89731.1"/>
    <property type="molecule type" value="Genomic_DNA"/>
</dbReference>
<evidence type="ECO:0000256" key="6">
    <source>
        <dbReference type="ARBA" id="ARBA00023310"/>
    </source>
</evidence>
<dbReference type="PRINTS" id="PR00125">
    <property type="entry name" value="ATPASEDELTA"/>
</dbReference>
<keyword evidence="3 7" id="KW-0375">Hydrogen ion transport</keyword>
<dbReference type="NCBIfam" id="TIGR01145">
    <property type="entry name" value="ATP_synt_delta"/>
    <property type="match status" value="1"/>
</dbReference>
<dbReference type="InterPro" id="IPR026015">
    <property type="entry name" value="ATP_synth_OSCP/delta_N_sf"/>
</dbReference>
<dbReference type="PANTHER" id="PTHR11910">
    <property type="entry name" value="ATP SYNTHASE DELTA CHAIN"/>
    <property type="match status" value="1"/>
</dbReference>
<evidence type="ECO:0000313" key="9">
    <source>
        <dbReference type="Proteomes" id="UP000321578"/>
    </source>
</evidence>
<comment type="subcellular location">
    <subcellularLocation>
        <location evidence="7">Cell membrane</location>
        <topology evidence="7">Peripheral membrane protein</topology>
    </subcellularLocation>
    <subcellularLocation>
        <location evidence="1">Membrane</location>
    </subcellularLocation>
</comment>
<evidence type="ECO:0000256" key="1">
    <source>
        <dbReference type="ARBA" id="ARBA00004370"/>
    </source>
</evidence>
<accession>A0A5C6ZK75</accession>
<dbReference type="GO" id="GO:0045259">
    <property type="term" value="C:proton-transporting ATP synthase complex"/>
    <property type="evidence" value="ECO:0007669"/>
    <property type="project" value="UniProtKB-KW"/>
</dbReference>
<evidence type="ECO:0000256" key="5">
    <source>
        <dbReference type="ARBA" id="ARBA00023136"/>
    </source>
</evidence>
<dbReference type="OrthoDB" id="9802471at2"/>
<evidence type="ECO:0000256" key="2">
    <source>
        <dbReference type="ARBA" id="ARBA00022448"/>
    </source>
</evidence>
<comment type="caution">
    <text evidence="8">The sequence shown here is derived from an EMBL/GenBank/DDBJ whole genome shotgun (WGS) entry which is preliminary data.</text>
</comment>
<keyword evidence="5 7" id="KW-0472">Membrane</keyword>
<keyword evidence="7" id="KW-1003">Cell membrane</keyword>
<dbReference type="Pfam" id="PF00213">
    <property type="entry name" value="OSCP"/>
    <property type="match status" value="1"/>
</dbReference>
<dbReference type="GO" id="GO:0046933">
    <property type="term" value="F:proton-transporting ATP synthase activity, rotational mechanism"/>
    <property type="evidence" value="ECO:0007669"/>
    <property type="project" value="UniProtKB-UniRule"/>
</dbReference>
<organism evidence="8 9">
    <name type="scientific">Subsaximicrobium wynnwilliamsii</name>
    <dbReference type="NCBI Taxonomy" id="291179"/>
    <lineage>
        <taxon>Bacteria</taxon>
        <taxon>Pseudomonadati</taxon>
        <taxon>Bacteroidota</taxon>
        <taxon>Flavobacteriia</taxon>
        <taxon>Flavobacteriales</taxon>
        <taxon>Flavobacteriaceae</taxon>
        <taxon>Subsaximicrobium</taxon>
    </lineage>
</organism>
<keyword evidence="9" id="KW-1185">Reference proteome</keyword>
<evidence type="ECO:0000256" key="3">
    <source>
        <dbReference type="ARBA" id="ARBA00022781"/>
    </source>
</evidence>
<dbReference type="InterPro" id="IPR000711">
    <property type="entry name" value="ATPase_OSCP/dsu"/>
</dbReference>
<dbReference type="GO" id="GO:0005886">
    <property type="term" value="C:plasma membrane"/>
    <property type="evidence" value="ECO:0007669"/>
    <property type="project" value="UniProtKB-SubCell"/>
</dbReference>
<keyword evidence="6 7" id="KW-0066">ATP synthesis</keyword>
<dbReference type="HAMAP" id="MF_01416">
    <property type="entry name" value="ATP_synth_delta_bact"/>
    <property type="match status" value="1"/>
</dbReference>
<sequence>MAGERAAIRYAKALLSLSEEKNASEDINKDMALMAETISKSKDLRFVLESPVLQSSKKQGAILAIFKDANALTVNLVDILNTNKRIPILGEVASQYMRLYDELKGIQVATVTTAVALDDVMRAKVLAKVKELTGKQAEVTNKIDESILGGFILRVGDTQYDASVANKLNKLKREFTLN</sequence>